<accession>A0A0K2V9X3</accession>
<proteinExistence type="predicted"/>
<name>A0A0K2V9X3_LEPSM</name>
<protein>
    <submittedName>
        <fullName evidence="1">Uncharacterized protein</fullName>
    </submittedName>
</protein>
<dbReference type="AlphaFoldDB" id="A0A0K2V9X3"/>
<dbReference type="EMBL" id="HACA01029370">
    <property type="protein sequence ID" value="CDW46731.1"/>
    <property type="molecule type" value="Transcribed_RNA"/>
</dbReference>
<sequence>MLESPEVSTIISTTLFILAKDESLYRTNMDFFTPSKVR</sequence>
<reference evidence="1" key="1">
    <citation type="submission" date="2014-05" db="EMBL/GenBank/DDBJ databases">
        <authorList>
            <person name="Chronopoulou M."/>
        </authorList>
    </citation>
    <scope>NUCLEOTIDE SEQUENCE</scope>
    <source>
        <tissue evidence="1">Whole organism</tissue>
    </source>
</reference>
<evidence type="ECO:0000313" key="1">
    <source>
        <dbReference type="EMBL" id="CDW46731.1"/>
    </source>
</evidence>
<organism evidence="1">
    <name type="scientific">Lepeophtheirus salmonis</name>
    <name type="common">Salmon louse</name>
    <name type="synonym">Caligus salmonis</name>
    <dbReference type="NCBI Taxonomy" id="72036"/>
    <lineage>
        <taxon>Eukaryota</taxon>
        <taxon>Metazoa</taxon>
        <taxon>Ecdysozoa</taxon>
        <taxon>Arthropoda</taxon>
        <taxon>Crustacea</taxon>
        <taxon>Multicrustacea</taxon>
        <taxon>Hexanauplia</taxon>
        <taxon>Copepoda</taxon>
        <taxon>Siphonostomatoida</taxon>
        <taxon>Caligidae</taxon>
        <taxon>Lepeophtheirus</taxon>
    </lineage>
</organism>